<dbReference type="SUPFAM" id="SSF54001">
    <property type="entry name" value="Cysteine proteinases"/>
    <property type="match status" value="1"/>
</dbReference>
<dbReference type="SUPFAM" id="SSF56349">
    <property type="entry name" value="DNA breaking-rejoining enzymes"/>
    <property type="match status" value="1"/>
</dbReference>
<evidence type="ECO:0000256" key="3">
    <source>
        <dbReference type="ARBA" id="ARBA00022801"/>
    </source>
</evidence>
<dbReference type="EMBL" id="LR877153">
    <property type="protein sequence ID" value="CAD2217455.1"/>
    <property type="molecule type" value="Genomic_DNA"/>
</dbReference>
<evidence type="ECO:0000256" key="5">
    <source>
        <dbReference type="SAM" id="MobiDB-lite"/>
    </source>
</evidence>
<evidence type="ECO:0000259" key="6">
    <source>
        <dbReference type="PROSITE" id="PS50600"/>
    </source>
</evidence>
<feature type="domain" description="Ubiquitin-like protease family profile" evidence="6">
    <location>
        <begin position="1"/>
        <end position="80"/>
    </location>
</feature>
<name>A0A7G2CDF3_9TRYP</name>
<dbReference type="AlphaFoldDB" id="A0A7G2CDF3"/>
<dbReference type="PROSITE" id="PS50600">
    <property type="entry name" value="ULP_PROTEASE"/>
    <property type="match status" value="1"/>
</dbReference>
<feature type="region of interest" description="Disordered" evidence="5">
    <location>
        <begin position="292"/>
        <end position="345"/>
    </location>
</feature>
<dbReference type="GO" id="GO:0008234">
    <property type="term" value="F:cysteine-type peptidase activity"/>
    <property type="evidence" value="ECO:0007669"/>
    <property type="project" value="InterPro"/>
</dbReference>
<dbReference type="Gene3D" id="3.40.395.10">
    <property type="entry name" value="Adenoviral Proteinase, Chain A"/>
    <property type="match status" value="1"/>
</dbReference>
<proteinExistence type="inferred from homology"/>
<dbReference type="VEuPathDB" id="TriTrypDB:ADEAN_000493300"/>
<keyword evidence="4" id="KW-0233">DNA recombination</keyword>
<protein>
    <recommendedName>
        <fullName evidence="6">Ubiquitin-like protease family profile domain-containing protein</fullName>
    </recommendedName>
</protein>
<accession>A0A7G2CDF3</accession>
<keyword evidence="3" id="KW-0378">Hydrolase</keyword>
<gene>
    <name evidence="7" type="ORF">ADEAN_000493300</name>
</gene>
<dbReference type="GO" id="GO:0006508">
    <property type="term" value="P:proteolysis"/>
    <property type="evidence" value="ECO:0007669"/>
    <property type="project" value="UniProtKB-KW"/>
</dbReference>
<keyword evidence="2" id="KW-0645">Protease</keyword>
<feature type="compositionally biased region" description="Polar residues" evidence="5">
    <location>
        <begin position="314"/>
        <end position="324"/>
    </location>
</feature>
<keyword evidence="8" id="KW-1185">Reference proteome</keyword>
<dbReference type="Gene3D" id="1.10.443.10">
    <property type="entry name" value="Intergrase catalytic core"/>
    <property type="match status" value="1"/>
</dbReference>
<feature type="region of interest" description="Disordered" evidence="5">
    <location>
        <begin position="377"/>
        <end position="406"/>
    </location>
</feature>
<evidence type="ECO:0000256" key="2">
    <source>
        <dbReference type="ARBA" id="ARBA00022670"/>
    </source>
</evidence>
<evidence type="ECO:0000256" key="4">
    <source>
        <dbReference type="ARBA" id="ARBA00023172"/>
    </source>
</evidence>
<comment type="similarity">
    <text evidence="1">Belongs to the peptidase C48 family.</text>
</comment>
<dbReference type="GO" id="GO:0003677">
    <property type="term" value="F:DNA binding"/>
    <property type="evidence" value="ECO:0007669"/>
    <property type="project" value="InterPro"/>
</dbReference>
<dbReference type="Proteomes" id="UP000515908">
    <property type="component" value="Chromosome 09"/>
</dbReference>
<dbReference type="GO" id="GO:0006310">
    <property type="term" value="P:DNA recombination"/>
    <property type="evidence" value="ECO:0007669"/>
    <property type="project" value="UniProtKB-KW"/>
</dbReference>
<reference evidence="7 8" key="1">
    <citation type="submission" date="2020-08" db="EMBL/GenBank/DDBJ databases">
        <authorList>
            <person name="Newling K."/>
            <person name="Davey J."/>
            <person name="Forrester S."/>
        </authorList>
    </citation>
    <scope>NUCLEOTIDE SEQUENCE [LARGE SCALE GENOMIC DNA]</scope>
    <source>
        <strain evidence="8">Crithidia deanei Carvalho (ATCC PRA-265)</strain>
    </source>
</reference>
<organism evidence="7 8">
    <name type="scientific">Angomonas deanei</name>
    <dbReference type="NCBI Taxonomy" id="59799"/>
    <lineage>
        <taxon>Eukaryota</taxon>
        <taxon>Discoba</taxon>
        <taxon>Euglenozoa</taxon>
        <taxon>Kinetoplastea</taxon>
        <taxon>Metakinetoplastina</taxon>
        <taxon>Trypanosomatida</taxon>
        <taxon>Trypanosomatidae</taxon>
        <taxon>Strigomonadinae</taxon>
        <taxon>Angomonas</taxon>
    </lineage>
</organism>
<sequence>MVFIPIYTRSHWVASVLRIRSDGTPTLVYYDSAPSHQVRRDINRVFLKTLNIEVEEQSIQRQERDSMDCGLYMFAVYAGIFFRSPIKDLKSKISRLRDFLSEYVANPSPKPTFLAAVQDILYSPIVEGGQNTNERHSLLQYYLEKYSFHLRRFKNNPKMRSLFIAIAMIAIAEGKKRLVEWTNLTSQAGKKKLASGSTNDVADLLYLYGYQPHPFGKANREGEPEVVGTARPGPLFLQKGNEPTIKLPESVGHRKFVVGACFVNDHYELCTRSECALVGLYVNSPDDVTFSVPPPESSIHQTTATSAVPPPESRIQQTTATSAVPSPESGIHQTTATSAVPPPEPEIIHTTAKSAARYETIPLEAEEVIQDNAMELDPSDNAGTYLARTDTTPKNRSGRQLDGQGRTMWGSVCPRLWILNPHEHPLYFNKKESGEHALRLKWLQRFQKLPSAYLCSPVDEVVIDMLAKDAVARSYTWATFVRKLMLIQSALINLPLYSNQECGIDLKTYPRWVETVKFSKWMQQRSDSKETAVISVSQFQDLHRKIRHTMPLTALYLRLMWCTAARAGDLDKLKIRDVWFQTGATRDAQTTTLLSPQLGSDMIPISVTMKRGKGAYFRGTYIIHTAIPREDADQLHQLMTHRRTNQLLFPKTKDRREEALWALKQVEERAIVPSIRKSALCFLAEQGLTEGELMAISGHTRLETLHRYLGVGRQPTRGDVDLQEHAAVALRRLRRPLN</sequence>
<dbReference type="InterPro" id="IPR003653">
    <property type="entry name" value="Peptidase_C48_C"/>
</dbReference>
<dbReference type="GO" id="GO:0015074">
    <property type="term" value="P:DNA integration"/>
    <property type="evidence" value="ECO:0007669"/>
    <property type="project" value="InterPro"/>
</dbReference>
<evidence type="ECO:0000256" key="1">
    <source>
        <dbReference type="ARBA" id="ARBA00005234"/>
    </source>
</evidence>
<evidence type="ECO:0000313" key="7">
    <source>
        <dbReference type="EMBL" id="CAD2217455.1"/>
    </source>
</evidence>
<evidence type="ECO:0000313" key="8">
    <source>
        <dbReference type="Proteomes" id="UP000515908"/>
    </source>
</evidence>
<dbReference type="InterPro" id="IPR038765">
    <property type="entry name" value="Papain-like_cys_pep_sf"/>
</dbReference>
<dbReference type="InterPro" id="IPR013762">
    <property type="entry name" value="Integrase-like_cat_sf"/>
</dbReference>
<dbReference type="InterPro" id="IPR011010">
    <property type="entry name" value="DNA_brk_join_enz"/>
</dbReference>